<proteinExistence type="predicted"/>
<dbReference type="EMBL" id="JAQOMS010000002">
    <property type="protein sequence ID" value="MDC2890309.1"/>
    <property type="molecule type" value="Genomic_DNA"/>
</dbReference>
<protein>
    <recommendedName>
        <fullName evidence="3">Lipoprotein</fullName>
    </recommendedName>
</protein>
<comment type="caution">
    <text evidence="1">The sequence shown here is derived from an EMBL/GenBank/DDBJ whole genome shotgun (WGS) entry which is preliminary data.</text>
</comment>
<evidence type="ECO:0000313" key="2">
    <source>
        <dbReference type="Proteomes" id="UP001528411"/>
    </source>
</evidence>
<evidence type="ECO:0008006" key="3">
    <source>
        <dbReference type="Google" id="ProtNLM"/>
    </source>
</evidence>
<accession>A0ABT5FFI4</accession>
<sequence>MSILFCLYLTGCTSTKVHFYTRYLPTTDVSKITKALEDANFTVVKNRHAFPEDIEQSAVLYSLFIQDDKSVSLLTKTLTEIGWPIQQTQALVAGNHWYTKNSVGLYLLPDGVKTANKVATQDLADDYQSRNCNESVKISLKGDNRYTMMFAENKESKTDHLNGYWKVRSYPYLELTSLNEQWWFYFEIEQKIEVDKVSKIQIVELKPVDQYRFFPNCSFVTGVRL</sequence>
<reference evidence="1 2" key="1">
    <citation type="submission" date="2023-01" db="EMBL/GenBank/DDBJ databases">
        <title>Psychrosphaera sp. nov., isolated from marine algae.</title>
        <authorList>
            <person name="Bayburt H."/>
            <person name="Choi B.J."/>
            <person name="Kim J.M."/>
            <person name="Choi D.G."/>
            <person name="Jeon C.O."/>
        </authorList>
    </citation>
    <scope>NUCLEOTIDE SEQUENCE [LARGE SCALE GENOMIC DNA]</scope>
    <source>
        <strain evidence="1 2">G1-22</strain>
    </source>
</reference>
<dbReference type="Proteomes" id="UP001528411">
    <property type="component" value="Unassembled WGS sequence"/>
</dbReference>
<name>A0ABT5FFI4_9GAMM</name>
<gene>
    <name evidence="1" type="ORF">PN838_18065</name>
</gene>
<evidence type="ECO:0000313" key="1">
    <source>
        <dbReference type="EMBL" id="MDC2890309.1"/>
    </source>
</evidence>
<organism evidence="1 2">
    <name type="scientific">Psychrosphaera algicola</name>
    <dbReference type="NCBI Taxonomy" id="3023714"/>
    <lineage>
        <taxon>Bacteria</taxon>
        <taxon>Pseudomonadati</taxon>
        <taxon>Pseudomonadota</taxon>
        <taxon>Gammaproteobacteria</taxon>
        <taxon>Alteromonadales</taxon>
        <taxon>Pseudoalteromonadaceae</taxon>
        <taxon>Psychrosphaera</taxon>
    </lineage>
</organism>
<dbReference type="RefSeq" id="WP_272181532.1">
    <property type="nucleotide sequence ID" value="NZ_JAQOMS010000002.1"/>
</dbReference>
<keyword evidence="2" id="KW-1185">Reference proteome</keyword>